<sequence>MTTLVVSPHLDDAVLSYGGHLVQLVDAGEHVVVYTVFAGSPEPPYSPIATAFHDQWAIVGDPVAARRDENAAALATLGVDSPYLCGPFLDAIYRRYAHGGWVIDDENPMDHHADDEDDLVADIASDIERVIGEFSADRVVTCAAVGNHVDHRRTRDAVLAAVARTDSPLSLWDDFPYLAWPGVNVMPALPPGVRVSEPVAVAMSESEWARKLRAVGAYASQIAMLESGGQTMSEQYADDCANRRGHHGVDGFYETVRAVLTLTDSAPLRSSAH</sequence>
<dbReference type="GO" id="GO:0016811">
    <property type="term" value="F:hydrolase activity, acting on carbon-nitrogen (but not peptide) bonds, in linear amides"/>
    <property type="evidence" value="ECO:0007669"/>
    <property type="project" value="TreeGrafter"/>
</dbReference>
<dbReference type="InterPro" id="IPR003737">
    <property type="entry name" value="GlcNAc_PI_deacetylase-related"/>
</dbReference>
<dbReference type="STRING" id="1150864.MILUP08_41970"/>
<organism evidence="2 3">
    <name type="scientific">Micromonospora lupini str. Lupac 08</name>
    <dbReference type="NCBI Taxonomy" id="1150864"/>
    <lineage>
        <taxon>Bacteria</taxon>
        <taxon>Bacillati</taxon>
        <taxon>Actinomycetota</taxon>
        <taxon>Actinomycetes</taxon>
        <taxon>Micromonosporales</taxon>
        <taxon>Micromonosporaceae</taxon>
        <taxon>Micromonospora</taxon>
    </lineage>
</organism>
<dbReference type="Proteomes" id="UP000003448">
    <property type="component" value="Unassembled WGS sequence"/>
</dbReference>
<evidence type="ECO:0000256" key="1">
    <source>
        <dbReference type="ARBA" id="ARBA00022833"/>
    </source>
</evidence>
<evidence type="ECO:0008006" key="4">
    <source>
        <dbReference type="Google" id="ProtNLM"/>
    </source>
</evidence>
<reference evidence="3" key="1">
    <citation type="journal article" date="2012" name="J. Bacteriol.">
        <title>Genome Sequence of Micromonospora lupini Lupac 08, Isolated from Root Nodules of Lupinus angustifolius.</title>
        <authorList>
            <person name="Alonso-Vega P."/>
            <person name="Normand P."/>
            <person name="Bacigalupe R."/>
            <person name="Pujic P."/>
            <person name="Lajus A."/>
            <person name="Vallenet D."/>
            <person name="Carro L."/>
            <person name="Coll P."/>
            <person name="Trujillo M.E."/>
        </authorList>
    </citation>
    <scope>NUCLEOTIDE SEQUENCE [LARGE SCALE GENOMIC DNA]</scope>
    <source>
        <strain evidence="3">Lupac 08</strain>
    </source>
</reference>
<dbReference type="InterPro" id="IPR024078">
    <property type="entry name" value="LmbE-like_dom_sf"/>
</dbReference>
<dbReference type="Gene3D" id="3.40.50.10320">
    <property type="entry name" value="LmbE-like"/>
    <property type="match status" value="1"/>
</dbReference>
<dbReference type="PANTHER" id="PTHR12993">
    <property type="entry name" value="N-ACETYLGLUCOSAMINYL-PHOSPHATIDYLINOSITOL DE-N-ACETYLASE-RELATED"/>
    <property type="match status" value="1"/>
</dbReference>
<dbReference type="eggNOG" id="COG2120">
    <property type="taxonomic scope" value="Bacteria"/>
</dbReference>
<dbReference type="EMBL" id="CAIE01000017">
    <property type="protein sequence ID" value="CCH17051.1"/>
    <property type="molecule type" value="Genomic_DNA"/>
</dbReference>
<dbReference type="Pfam" id="PF02585">
    <property type="entry name" value="PIG-L"/>
    <property type="match status" value="1"/>
</dbReference>
<dbReference type="AlphaFoldDB" id="I0KZQ4"/>
<evidence type="ECO:0000313" key="3">
    <source>
        <dbReference type="Proteomes" id="UP000003448"/>
    </source>
</evidence>
<dbReference type="PANTHER" id="PTHR12993:SF29">
    <property type="entry name" value="BLR3841 PROTEIN"/>
    <property type="match status" value="1"/>
</dbReference>
<dbReference type="SUPFAM" id="SSF102588">
    <property type="entry name" value="LmbE-like"/>
    <property type="match status" value="1"/>
</dbReference>
<comment type="caution">
    <text evidence="2">The sequence shown here is derived from an EMBL/GenBank/DDBJ whole genome shotgun (WGS) entry which is preliminary data.</text>
</comment>
<protein>
    <recommendedName>
        <fullName evidence="4">LmbE family protein</fullName>
    </recommendedName>
</protein>
<keyword evidence="1" id="KW-0862">Zinc</keyword>
<dbReference type="RefSeq" id="WP_007457438.1">
    <property type="nucleotide sequence ID" value="NZ_HF570108.1"/>
</dbReference>
<gene>
    <name evidence="2" type="ORF">MILUP08_41970</name>
</gene>
<dbReference type="OrthoDB" id="4292085at2"/>
<name>I0KZQ4_9ACTN</name>
<keyword evidence="3" id="KW-1185">Reference proteome</keyword>
<proteinExistence type="predicted"/>
<dbReference type="GO" id="GO:0016137">
    <property type="term" value="P:glycoside metabolic process"/>
    <property type="evidence" value="ECO:0007669"/>
    <property type="project" value="UniProtKB-ARBA"/>
</dbReference>
<evidence type="ECO:0000313" key="2">
    <source>
        <dbReference type="EMBL" id="CCH17051.1"/>
    </source>
</evidence>
<accession>I0KZQ4</accession>